<dbReference type="AlphaFoldDB" id="A0A1G9ZZR1"/>
<sequence>METMAKGTTARGSLFAWLAACALLLACAGPAQAARTIPSGMLIGMVDSASYPVITLKKPKPSLLVRIAKLWLYPKTVSYSVAVSVRIRDESGRFMVHGMLPQLAGKFVGLEADVNGQVRQVWVLTRQEADEYAARPDTRFPI</sequence>
<evidence type="ECO:0000313" key="2">
    <source>
        <dbReference type="EMBL" id="SDN26006.1"/>
    </source>
</evidence>
<keyword evidence="1" id="KW-0732">Signal</keyword>
<dbReference type="PROSITE" id="PS51257">
    <property type="entry name" value="PROKAR_LIPOPROTEIN"/>
    <property type="match status" value="1"/>
</dbReference>
<organism evidence="2 3">
    <name type="scientific">Pseudomonas jinjuensis</name>
    <dbReference type="NCBI Taxonomy" id="198616"/>
    <lineage>
        <taxon>Bacteria</taxon>
        <taxon>Pseudomonadati</taxon>
        <taxon>Pseudomonadota</taxon>
        <taxon>Gammaproteobacteria</taxon>
        <taxon>Pseudomonadales</taxon>
        <taxon>Pseudomonadaceae</taxon>
        <taxon>Pseudomonas</taxon>
    </lineage>
</organism>
<reference evidence="3" key="1">
    <citation type="submission" date="2016-10" db="EMBL/GenBank/DDBJ databases">
        <authorList>
            <person name="Varghese N."/>
            <person name="Submissions S."/>
        </authorList>
    </citation>
    <scope>NUCLEOTIDE SEQUENCE [LARGE SCALE GENOMIC DNA]</scope>
    <source>
        <strain evidence="3">JCM 21621</strain>
    </source>
</reference>
<protein>
    <submittedName>
        <fullName evidence="2">Uncharacterized protein</fullName>
    </submittedName>
</protein>
<keyword evidence="3" id="KW-1185">Reference proteome</keyword>
<proteinExistence type="predicted"/>
<dbReference type="STRING" id="198616.SAMN05216193_10211"/>
<dbReference type="RefSeq" id="WP_245726093.1">
    <property type="nucleotide sequence ID" value="NZ_FNIJ01000002.1"/>
</dbReference>
<dbReference type="Proteomes" id="UP000242957">
    <property type="component" value="Unassembled WGS sequence"/>
</dbReference>
<feature type="chain" id="PRO_5017377817" evidence="1">
    <location>
        <begin position="34"/>
        <end position="142"/>
    </location>
</feature>
<dbReference type="EMBL" id="FNIJ01000002">
    <property type="protein sequence ID" value="SDN26006.1"/>
    <property type="molecule type" value="Genomic_DNA"/>
</dbReference>
<accession>A0A1G9ZZR1</accession>
<feature type="signal peptide" evidence="1">
    <location>
        <begin position="1"/>
        <end position="33"/>
    </location>
</feature>
<gene>
    <name evidence="2" type="ORF">SAMN05216193_10211</name>
</gene>
<evidence type="ECO:0000256" key="1">
    <source>
        <dbReference type="SAM" id="SignalP"/>
    </source>
</evidence>
<name>A0A1G9ZZR1_9PSED</name>
<evidence type="ECO:0000313" key="3">
    <source>
        <dbReference type="Proteomes" id="UP000242957"/>
    </source>
</evidence>